<dbReference type="Proteomes" id="UP000053758">
    <property type="component" value="Unassembled WGS sequence"/>
</dbReference>
<gene>
    <name evidence="1" type="ORF">PAN0_008d3479</name>
</gene>
<dbReference type="AlphaFoldDB" id="A0A081CF16"/>
<proteinExistence type="predicted"/>
<sequence length="1118" mass="122805">MARTNRRPQRRVTQGEGSSELQRARSLLRDAAGEASASSGNARDDVRSFMSSHGVDLAAMESAVAQHDLPDYCTAILRRSEAAFRHFIDFLAERELQRQESRGQAGATAKKSFESIQKELRLELEAGSMPEAIRDPHVWIVYLHIYALSGRGRVDEDHVAHTNVRASYPGHRSSTAGSSRLADVSVGVQNTPDSIRPIGRLPQLSADLSLSSAQMESMRSNFDNEELDDMDMASIDGEGSGSAPVLAAADLQMARKLPRPIAGSTPLAIGTIKCRFNDIVRHLMILGIKINEETRSNVVRIIEHLGREGYYPTGQLKKFWITDDTVAALSAAVWNVLGTDVSSTGARSVANLLSLHTMVLLLDQCGGRITSWVDMQREPGEVGRYLRWSMLSFKFCGYDDNATSEPLFIVNVDSNSSKHAGRQADKFFHANTFVSQPGKAEQDIAFAFAALAFAQGLLPDMRKVFNDPNYGKRLLEAASNSFHEFKVARQEQDCPVFVHGRVKQLKPASEVSHSYRCLHASDKTAAGEFHRPLDTRHVNRALMVLSEELNLSQPVTSRVFRRSYAFKVVASGKVPGWQISERMGHFGPDRSLWRKDYVPTITPTVTSRSTTTVPPGLQNALDANGAISRLPEPSSISSDHLNQAILALTAFQEAMQQHTQTTGSGFPAAAAEEVMDVFQRINSGIGLPLKDSLRYLLSLTDDGFASESWQTAHPFESSSVGQGGTKSIISWLEGGGPMLCPSCRSSMHEEGRPDLEHTKAERLFELFNACLARLTSHFCCFVCSEQFALTDCDHVQRCLMEYLKGCGSLAFNHIGTVSTPKKGIWIAATHFLCPIESCLDEDWHRSEKNAHMAPTSVVHRADLKGSQPERGGGKLPVFDHINKCSVHIAKHFFVAKVVEVDGTRVFRASLRLPATPENERIICPTFGCSESWVGVGKVAAQCFLRHLINDHKLPILRYGDGSFVEEVDDSTVLDNLAPFQNAETETVNGVVLERSHGTSATGQVYVSFKRDVLRRRAQVGVEEPGRIARISKQVPPSVRKKQSRERYQAQLAQKDAEQLAEFRAKANARAKEHYKRKKEEEKARAGGSAASGPASGSASGPASGSASGSAGRVSKRRK</sequence>
<organism evidence="1 2">
    <name type="scientific">Pseudozyma antarctica</name>
    <name type="common">Yeast</name>
    <name type="synonym">Candida antarctica</name>
    <dbReference type="NCBI Taxonomy" id="84753"/>
    <lineage>
        <taxon>Eukaryota</taxon>
        <taxon>Fungi</taxon>
        <taxon>Dikarya</taxon>
        <taxon>Basidiomycota</taxon>
        <taxon>Ustilaginomycotina</taxon>
        <taxon>Ustilaginomycetes</taxon>
        <taxon>Ustilaginales</taxon>
        <taxon>Ustilaginaceae</taxon>
        <taxon>Moesziomyces</taxon>
    </lineage>
</organism>
<dbReference type="OrthoDB" id="2556201at2759"/>
<dbReference type="EMBL" id="DF830075">
    <property type="protein sequence ID" value="GAK65262.1"/>
    <property type="molecule type" value="Genomic_DNA"/>
</dbReference>
<name>A0A081CF16_PSEA2</name>
<keyword evidence="2" id="KW-1185">Reference proteome</keyword>
<protein>
    <submittedName>
        <fullName evidence="1">Uncharacterized protein</fullName>
    </submittedName>
</protein>
<evidence type="ECO:0000313" key="2">
    <source>
        <dbReference type="Proteomes" id="UP000053758"/>
    </source>
</evidence>
<reference evidence="2" key="1">
    <citation type="journal article" date="2014" name="Genome Announc.">
        <title>Draft Genome Sequence of the Yeast Pseudozyma antarctica Type Strain JCM10317, a Producer of the Glycolipid Biosurfactants, Mannosylerythritol Lipids.</title>
        <authorList>
            <person name="Saika A."/>
            <person name="Koike H."/>
            <person name="Hori T."/>
            <person name="Fukuoka T."/>
            <person name="Sato S."/>
            <person name="Habe H."/>
            <person name="Kitamoto D."/>
            <person name="Morita T."/>
        </authorList>
    </citation>
    <scope>NUCLEOTIDE SEQUENCE [LARGE SCALE GENOMIC DNA]</scope>
    <source>
        <strain evidence="2">JCM 10317</strain>
    </source>
</reference>
<evidence type="ECO:0000313" key="1">
    <source>
        <dbReference type="EMBL" id="GAK65262.1"/>
    </source>
</evidence>
<accession>A0A081CF16</accession>
<dbReference type="RefSeq" id="XP_014656466.1">
    <property type="nucleotide sequence ID" value="XM_014800980.1"/>
</dbReference>
<dbReference type="HOGENOM" id="CLU_280743_0_0_1"/>
<dbReference type="GeneID" id="26304393"/>